<dbReference type="Pfam" id="PF18962">
    <property type="entry name" value="Por_Secre_tail"/>
    <property type="match status" value="1"/>
</dbReference>
<keyword evidence="4" id="KW-1185">Reference proteome</keyword>
<evidence type="ECO:0000313" key="4">
    <source>
        <dbReference type="Proteomes" id="UP000290545"/>
    </source>
</evidence>
<sequence length="485" mass="53580">MKRIIYTFILSLHVSMVLAQTPTLYGINRNNEPVTTTYHMGDWSACDRVLFECPFVPISNETFLKREWYYNNTRVETNYNANQTAFSWPMQNEGRANTVYCNYITTNSSGATVTRKTNEITVNCNSVGVGIDIQNQAFYGCTTPINLNTREFNEVVAGIKTEAPRVPYTVSWQLPAGWSIQSSTNNNKNIVVIPDKYTGGNLTAIVTLDCGYSMQVTKSISRPMPAAPAFTDFQITICSAGQTRYNATPVCGASSYTFISQNALLPFTNGLTTITTTEPYCDLAYNATSKGHSELSVQANFDNNTSTALTTRPLQFGKPSIYLNPYTWDCNSYTVLVSVKNPSFFEYLDWYRAEDGTYITSGSPVSLPKNGFIFNIQAANACGIYTSKIRIQGGVCPTSFSISPNPVSSNLRVIMPADNIATARPATSEISFKLYNMNTTTLVKSWKAKAGEKEYNFSVADLPKGQYVIHVEGASGKGSQRIIIE</sequence>
<feature type="chain" id="PRO_5021011335" evidence="1">
    <location>
        <begin position="20"/>
        <end position="485"/>
    </location>
</feature>
<evidence type="ECO:0000259" key="2">
    <source>
        <dbReference type="Pfam" id="PF18962"/>
    </source>
</evidence>
<dbReference type="Proteomes" id="UP000290545">
    <property type="component" value="Unassembled WGS sequence"/>
</dbReference>
<reference evidence="3 4" key="1">
    <citation type="submission" date="2019-01" db="EMBL/GenBank/DDBJ databases">
        <title>Filimonas sp. strain TTM-71.</title>
        <authorList>
            <person name="Chen W.-M."/>
        </authorList>
    </citation>
    <scope>NUCLEOTIDE SEQUENCE [LARGE SCALE GENOMIC DNA]</scope>
    <source>
        <strain evidence="3 4">TTM-71</strain>
    </source>
</reference>
<dbReference type="AlphaFoldDB" id="A0A4Q1D1N5"/>
<proteinExistence type="predicted"/>
<dbReference type="RefSeq" id="WP_129005454.1">
    <property type="nucleotide sequence ID" value="NZ_SDHZ01000004.1"/>
</dbReference>
<comment type="caution">
    <text evidence="3">The sequence shown here is derived from an EMBL/GenBank/DDBJ whole genome shotgun (WGS) entry which is preliminary data.</text>
</comment>
<keyword evidence="1" id="KW-0732">Signal</keyword>
<feature type="domain" description="Secretion system C-terminal sorting" evidence="2">
    <location>
        <begin position="402"/>
        <end position="484"/>
    </location>
</feature>
<dbReference type="EMBL" id="SDHZ01000004">
    <property type="protein sequence ID" value="RXK81200.1"/>
    <property type="molecule type" value="Genomic_DNA"/>
</dbReference>
<dbReference type="NCBIfam" id="TIGR04183">
    <property type="entry name" value="Por_Secre_tail"/>
    <property type="match status" value="1"/>
</dbReference>
<organism evidence="3 4">
    <name type="scientific">Filimonas effusa</name>
    <dbReference type="NCBI Taxonomy" id="2508721"/>
    <lineage>
        <taxon>Bacteria</taxon>
        <taxon>Pseudomonadati</taxon>
        <taxon>Bacteroidota</taxon>
        <taxon>Chitinophagia</taxon>
        <taxon>Chitinophagales</taxon>
        <taxon>Chitinophagaceae</taxon>
        <taxon>Filimonas</taxon>
    </lineage>
</organism>
<evidence type="ECO:0000313" key="3">
    <source>
        <dbReference type="EMBL" id="RXK81200.1"/>
    </source>
</evidence>
<dbReference type="InterPro" id="IPR026444">
    <property type="entry name" value="Secre_tail"/>
</dbReference>
<accession>A0A4Q1D1N5</accession>
<name>A0A4Q1D1N5_9BACT</name>
<feature type="signal peptide" evidence="1">
    <location>
        <begin position="1"/>
        <end position="19"/>
    </location>
</feature>
<evidence type="ECO:0000256" key="1">
    <source>
        <dbReference type="SAM" id="SignalP"/>
    </source>
</evidence>
<gene>
    <name evidence="3" type="ORF">ESB13_19875</name>
</gene>
<protein>
    <submittedName>
        <fullName evidence="3">T9SS type A sorting domain-containing protein</fullName>
    </submittedName>
</protein>
<dbReference type="OrthoDB" id="876123at2"/>